<dbReference type="NCBIfam" id="TIGR00277">
    <property type="entry name" value="HDIG"/>
    <property type="match status" value="1"/>
</dbReference>
<organism evidence="3 4">
    <name type="scientific">Prochlorococcus marinus (strain SARG / CCMP1375 / SS120)</name>
    <dbReference type="NCBI Taxonomy" id="167539"/>
    <lineage>
        <taxon>Bacteria</taxon>
        <taxon>Bacillati</taxon>
        <taxon>Cyanobacteriota</taxon>
        <taxon>Cyanophyceae</taxon>
        <taxon>Synechococcales</taxon>
        <taxon>Prochlorococcaceae</taxon>
        <taxon>Prochlorococcus</taxon>
    </lineage>
</organism>
<dbReference type="InterPro" id="IPR006675">
    <property type="entry name" value="HDIG_dom"/>
</dbReference>
<keyword evidence="4" id="KW-1185">Reference proteome</keyword>
<keyword evidence="3" id="KW-0378">Hydrolase</keyword>
<keyword evidence="1" id="KW-1133">Transmembrane helix</keyword>
<dbReference type="AlphaFoldDB" id="Q7VBG4"/>
<dbReference type="GO" id="GO:0016787">
    <property type="term" value="F:hydrolase activity"/>
    <property type="evidence" value="ECO:0007669"/>
    <property type="project" value="UniProtKB-KW"/>
</dbReference>
<dbReference type="Pfam" id="PF07697">
    <property type="entry name" value="7TMR-HDED"/>
    <property type="match status" value="1"/>
</dbReference>
<feature type="transmembrane region" description="Helical" evidence="1">
    <location>
        <begin position="437"/>
        <end position="458"/>
    </location>
</feature>
<accession>Q7VBG4</accession>
<dbReference type="EMBL" id="AE017126">
    <property type="protein sequence ID" value="AAQ00176.1"/>
    <property type="molecule type" value="Genomic_DNA"/>
</dbReference>
<feature type="transmembrane region" description="Helical" evidence="1">
    <location>
        <begin position="397"/>
        <end position="416"/>
    </location>
</feature>
<name>Q7VBG4_PROMA</name>
<evidence type="ECO:0000313" key="4">
    <source>
        <dbReference type="Proteomes" id="UP000001420"/>
    </source>
</evidence>
<feature type="transmembrane region" description="Helical" evidence="1">
    <location>
        <begin position="341"/>
        <end position="362"/>
    </location>
</feature>
<evidence type="ECO:0000259" key="2">
    <source>
        <dbReference type="SMART" id="SM00471"/>
    </source>
</evidence>
<reference evidence="3 4" key="1">
    <citation type="journal article" date="2003" name="Proc. Natl. Acad. Sci. U.S.A.">
        <title>Genome sequence of the cyanobacterium Prochlorococcus marinus SS120, a nearly minimal oxyphototrophic genome.</title>
        <authorList>
            <person name="Dufresne A."/>
            <person name="Salanoubat M."/>
            <person name="Partensky F."/>
            <person name="Artiguenave F."/>
            <person name="Axmann I.M."/>
            <person name="Barbe V."/>
            <person name="Duprat S."/>
            <person name="Galperin M.Y."/>
            <person name="Koonin E.V."/>
            <person name="Le Gall F."/>
            <person name="Makarova K.S."/>
            <person name="Ostrowski M."/>
            <person name="Oztas S."/>
            <person name="Robert C."/>
            <person name="Rogozin I.B."/>
            <person name="Scanlan D.J."/>
            <person name="Tandeau de Marsac N."/>
            <person name="Weissenbach J."/>
            <person name="Wincker P."/>
            <person name="Wolf Y.I."/>
            <person name="Hess W.R."/>
        </authorList>
    </citation>
    <scope>NUCLEOTIDE SEQUENCE [LARGE SCALE GENOMIC DNA]</scope>
    <source>
        <strain evidence="4">SARG / CCMP1375 / SS120</strain>
    </source>
</reference>
<sequence length="706" mass="79093">MGLLNPLPKIPSLKSIWRNWLISQSPRRTLVQWSIADRTALLMVCLLIAIISSYKLLAVPDLKPSDLATFDAIAPDNAQVIDSAALQQKRSDLIPRTSVQVIDTKASQKLKETLIDQLYELEQVARSNDSDRLGPVNLTKRERQWITSQSVQNRSKWREEIINASEKMLSQGLIKTLAHDQLEKSSSRQLSSLAGENPAKTLGSKLITNAFHGKSNLRHDPSRSQKLLEELITKQGIPKIEVKKGDLITRKGEVITQKRYDVLDYFGLISRSPRPLEWFWSFTEAMTSCFVLLMLMRREKPSLKSKHALLALSLLLIAQIAKDWFGAAISPLQILVPPTLLLSQGIGTISALGWLSIGSLLWPVPVSGIGEGRLLIATLTASLIAFQGGRMRNRAQILQIAVLIPSSALLLEWILLKTGITPLNSSWGKLAPNSETLITEALVLGVMLMITILLLPILENAFGLLTRARLMELADQERPLLRRLSREAPGTFEHTLMICSLAEEGARSIGADVDLIRTGGLYHDIGKLHAPEWFIENQEDGNNPHDELDDPYSSADILQAHVDEGLKLAKRHRLPSPIADFIPEHQGTLKMGFFLHKAREIDPTVSENYFRYQGPIPRSQETAILMLADGCEASLRTLDLKATEQEASLNIRRIIESRKDDGQLLDSSLSRAEIELIINAFINVWKRMRHRRIKYPVHTKKTIMQS</sequence>
<proteinExistence type="predicted"/>
<dbReference type="Pfam" id="PF01966">
    <property type="entry name" value="HD"/>
    <property type="match status" value="1"/>
</dbReference>
<dbReference type="InterPro" id="IPR052722">
    <property type="entry name" value="PgpH_phosphodiesterase"/>
</dbReference>
<feature type="domain" description="HD/PDEase" evidence="2">
    <location>
        <begin position="487"/>
        <end position="643"/>
    </location>
</feature>
<dbReference type="Pfam" id="PF07698">
    <property type="entry name" value="7TM-7TMR_HD"/>
    <property type="match status" value="1"/>
</dbReference>
<dbReference type="PANTHER" id="PTHR36442">
    <property type="entry name" value="CYCLIC-DI-AMP PHOSPHODIESTERASE PGPH"/>
    <property type="match status" value="1"/>
</dbReference>
<dbReference type="CDD" id="cd00077">
    <property type="entry name" value="HDc"/>
    <property type="match status" value="1"/>
</dbReference>
<dbReference type="PATRIC" id="fig|167539.5.peg.1183"/>
<keyword evidence="1" id="KW-0812">Transmembrane</keyword>
<dbReference type="Gene3D" id="1.10.3210.10">
    <property type="entry name" value="Hypothetical protein af1432"/>
    <property type="match status" value="1"/>
</dbReference>
<evidence type="ECO:0000313" key="3">
    <source>
        <dbReference type="EMBL" id="AAQ00176.1"/>
    </source>
</evidence>
<dbReference type="InterPro" id="IPR011621">
    <property type="entry name" value="Metal-dep_PHydrolase_7TM_intra"/>
</dbReference>
<dbReference type="InterPro" id="IPR011624">
    <property type="entry name" value="Metal-dep_PHydrolase_7TM_extra"/>
</dbReference>
<dbReference type="EnsemblBacteria" id="AAQ00176">
    <property type="protein sequence ID" value="AAQ00176"/>
    <property type="gene ID" value="Pro_1131"/>
</dbReference>
<dbReference type="HOGENOM" id="CLU_015767_3_0_3"/>
<evidence type="ECO:0000256" key="1">
    <source>
        <dbReference type="SAM" id="Phobius"/>
    </source>
</evidence>
<dbReference type="InterPro" id="IPR006674">
    <property type="entry name" value="HD_domain"/>
</dbReference>
<gene>
    <name evidence="3" type="ordered locus">Pro_1131</name>
</gene>
<dbReference type="SUPFAM" id="SSF109604">
    <property type="entry name" value="HD-domain/PDEase-like"/>
    <property type="match status" value="1"/>
</dbReference>
<dbReference type="STRING" id="167539.Pro_1131"/>
<dbReference type="PANTHER" id="PTHR36442:SF1">
    <property type="entry name" value="CYCLIC-DI-AMP PHOSPHODIESTERASE PGPH"/>
    <property type="match status" value="1"/>
</dbReference>
<feature type="transmembrane region" description="Helical" evidence="1">
    <location>
        <begin position="278"/>
        <end position="296"/>
    </location>
</feature>
<dbReference type="Proteomes" id="UP000001420">
    <property type="component" value="Chromosome"/>
</dbReference>
<dbReference type="InterPro" id="IPR003607">
    <property type="entry name" value="HD/PDEase_dom"/>
</dbReference>
<dbReference type="OrthoDB" id="9806952at2"/>
<feature type="transmembrane region" description="Helical" evidence="1">
    <location>
        <begin position="308"/>
        <end position="329"/>
    </location>
</feature>
<protein>
    <submittedName>
        <fullName evidence="3">Predicted membrane-associated HD superfamily hydrolase</fullName>
    </submittedName>
</protein>
<keyword evidence="1" id="KW-0472">Membrane</keyword>
<dbReference type="eggNOG" id="COG1480">
    <property type="taxonomic scope" value="Bacteria"/>
</dbReference>
<dbReference type="KEGG" id="pma:Pro_1131"/>
<dbReference type="SMART" id="SM00471">
    <property type="entry name" value="HDc"/>
    <property type="match status" value="1"/>
</dbReference>